<sequence>MTGSMPGPAGLLGAAPHGIGEALDLVDGFDDALVHGLARLGEDRAAAPVALAAALAATPLGERAREAAEKIAAGSVAGDHLDALAAARAALLGAVHDALLAELDRALERERAAWEEPHATGEAADPFAGSRSWLHELAITGWRGVGHDLLSASAPVLDALWADPDLRRLAVLLDGLAAELRACSPITTADLVPARRWADLWTRALLLARPGGAAAPPAGEVSGRLLILCADVHEHPTAVQVQVHGVLEEPGGARPRLVRASVSAAKVETITGPAVWQLLGDFPVLLGALAGHVSLEIDGMPMLAGGDLLWREDRARPGEAADPFVTARLALPAALAPPTPPLERHPARIAEPVLLEGYTTSRDGDAVTFHLAGADLPVAVDRLPACGPVTPELVAASSACLGLLRWDGGWSIQPTGVQATVRRKPVTAHTGDWALGPAGVKAAKARAAGSDAVAVLKERAGRLLRS</sequence>
<dbReference type="Proteomes" id="UP000217103">
    <property type="component" value="Unassembled WGS sequence"/>
</dbReference>
<dbReference type="AlphaFoldDB" id="A0A1H1HRV1"/>
<dbReference type="STRING" id="35622.SAMN04489764_4749"/>
<accession>A0A1H1HRV1</accession>
<proteinExistence type="predicted"/>
<reference evidence="1 2" key="1">
    <citation type="submission" date="2016-10" db="EMBL/GenBank/DDBJ databases">
        <authorList>
            <person name="de Groot N.N."/>
        </authorList>
    </citation>
    <scope>NUCLEOTIDE SEQUENCE [LARGE SCALE GENOMIC DNA]</scope>
    <source>
        <strain evidence="1 2">DSM 43794</strain>
    </source>
</reference>
<keyword evidence="2" id="KW-1185">Reference proteome</keyword>
<name>A0A1H1HRV1_9ACTN</name>
<organism evidence="1 2">
    <name type="scientific">Thermostaphylospora chromogena</name>
    <dbReference type="NCBI Taxonomy" id="35622"/>
    <lineage>
        <taxon>Bacteria</taxon>
        <taxon>Bacillati</taxon>
        <taxon>Actinomycetota</taxon>
        <taxon>Actinomycetes</taxon>
        <taxon>Streptosporangiales</taxon>
        <taxon>Thermomonosporaceae</taxon>
        <taxon>Thermostaphylospora</taxon>
    </lineage>
</organism>
<dbReference type="EMBL" id="FNKK01000002">
    <property type="protein sequence ID" value="SDR28152.1"/>
    <property type="molecule type" value="Genomic_DNA"/>
</dbReference>
<evidence type="ECO:0000313" key="2">
    <source>
        <dbReference type="Proteomes" id="UP000217103"/>
    </source>
</evidence>
<dbReference type="RefSeq" id="WP_341350684.1">
    <property type="nucleotide sequence ID" value="NZ_FNKK01000002.1"/>
</dbReference>
<evidence type="ECO:0000313" key="1">
    <source>
        <dbReference type="EMBL" id="SDR28152.1"/>
    </source>
</evidence>
<protein>
    <submittedName>
        <fullName evidence="1">Uncharacterized protein</fullName>
    </submittedName>
</protein>
<gene>
    <name evidence="1" type="ORF">SAMN04489764_4749</name>
</gene>